<dbReference type="RefSeq" id="WP_070954525.1">
    <property type="nucleotide sequence ID" value="NZ_CP015208.1"/>
</dbReference>
<sequence length="96" mass="10569">MATDYDAPRKSDDDNESIEAIKERIPDKLSGVVDVDETDHAESFVIPDVVAEDLEVVVLPPQDDEFTCTECFIVKHHSLLSSVKGKYGQVCVECAA</sequence>
<dbReference type="Pfam" id="PF13834">
    <property type="entry name" value="DUF4193"/>
    <property type="match status" value="1"/>
</dbReference>
<dbReference type="AlphaFoldDB" id="A0A1D9DYX2"/>
<name>A0A1D9DYX2_9MICO</name>
<evidence type="ECO:0000313" key="2">
    <source>
        <dbReference type="Proteomes" id="UP000243784"/>
    </source>
</evidence>
<reference evidence="1 2" key="1">
    <citation type="journal article" date="2016" name="Biochim. Biophys. Acta">
        <title>Photochemical characterization of actinorhodopsin and its functional existence in the natural host.</title>
        <authorList>
            <person name="Nakamura S."/>
            <person name="Kikukawa T."/>
            <person name="Tamogami J."/>
            <person name="Kamiya M."/>
            <person name="Aizawa T."/>
            <person name="Hahn M.W."/>
            <person name="Ihara K."/>
            <person name="Kamo N."/>
            <person name="Demura M."/>
        </authorList>
    </citation>
    <scope>NUCLEOTIDE SEQUENCE [LARGE SCALE GENOMIC DNA]</scope>
    <source>
        <strain evidence="1 2">MWH-Dar1</strain>
    </source>
</reference>
<keyword evidence="2" id="KW-1185">Reference proteome</keyword>
<dbReference type="Proteomes" id="UP000243784">
    <property type="component" value="Chromosome"/>
</dbReference>
<dbReference type="KEGG" id="rpla:A4Z71_03300"/>
<protein>
    <submittedName>
        <fullName evidence="1">dUTPase</fullName>
    </submittedName>
</protein>
<dbReference type="STRING" id="535712.A4Z71_03300"/>
<accession>A0A1D9DYX2</accession>
<evidence type="ECO:0000313" key="1">
    <source>
        <dbReference type="EMBL" id="AOY56016.1"/>
    </source>
</evidence>
<gene>
    <name evidence="1" type="ORF">A4Z71_03300</name>
</gene>
<proteinExistence type="predicted"/>
<dbReference type="OrthoDB" id="4732434at2"/>
<dbReference type="EMBL" id="CP015208">
    <property type="protein sequence ID" value="AOY56016.1"/>
    <property type="molecule type" value="Genomic_DNA"/>
</dbReference>
<organism evidence="1 2">
    <name type="scientific">Candidatus Rhodoluna planktonica</name>
    <dbReference type="NCBI Taxonomy" id="535712"/>
    <lineage>
        <taxon>Bacteria</taxon>
        <taxon>Bacillati</taxon>
        <taxon>Actinomycetota</taxon>
        <taxon>Actinomycetes</taxon>
        <taxon>Micrococcales</taxon>
        <taxon>Microbacteriaceae</taxon>
        <taxon>Luna cluster</taxon>
        <taxon>Luna-1 subcluster</taxon>
        <taxon>Rhodoluna</taxon>
    </lineage>
</organism>
<dbReference type="InterPro" id="IPR025242">
    <property type="entry name" value="DUF4193"/>
</dbReference>